<comment type="cofactor">
    <cofactor evidence="6">
        <name>Mg(2+)</name>
        <dbReference type="ChEBI" id="CHEBI:18420"/>
    </cofactor>
    <text evidence="6">Binds 1 Mg(2+) ion per monomer.</text>
</comment>
<dbReference type="Proteomes" id="UP000289411">
    <property type="component" value="Unassembled WGS sequence"/>
</dbReference>
<dbReference type="OrthoDB" id="9803892at2"/>
<keyword evidence="6" id="KW-0521">NADP</keyword>
<protein>
    <recommendedName>
        <fullName evidence="4 6">dTDP-4-dehydrorhamnose reductase</fullName>
        <ecNumber evidence="3 6">1.1.1.133</ecNumber>
    </recommendedName>
</protein>
<dbReference type="PANTHER" id="PTHR10491">
    <property type="entry name" value="DTDP-4-DEHYDRORHAMNOSE REDUCTASE"/>
    <property type="match status" value="1"/>
</dbReference>
<keyword evidence="6 8" id="KW-0560">Oxidoreductase</keyword>
<dbReference type="EMBL" id="QYBC01000019">
    <property type="protein sequence ID" value="RYB02528.1"/>
    <property type="molecule type" value="Genomic_DNA"/>
</dbReference>
<dbReference type="InterPro" id="IPR036291">
    <property type="entry name" value="NAD(P)-bd_dom_sf"/>
</dbReference>
<evidence type="ECO:0000313" key="8">
    <source>
        <dbReference type="EMBL" id="RYB02528.1"/>
    </source>
</evidence>
<dbReference type="InterPro" id="IPR005913">
    <property type="entry name" value="dTDP_dehydrorham_reduct"/>
</dbReference>
<organism evidence="8 9">
    <name type="scientific">Lichenibacterium ramalinae</name>
    <dbReference type="NCBI Taxonomy" id="2316527"/>
    <lineage>
        <taxon>Bacteria</taxon>
        <taxon>Pseudomonadati</taxon>
        <taxon>Pseudomonadota</taxon>
        <taxon>Alphaproteobacteria</taxon>
        <taxon>Hyphomicrobiales</taxon>
        <taxon>Lichenihabitantaceae</taxon>
        <taxon>Lichenibacterium</taxon>
    </lineage>
</organism>
<dbReference type="EC" id="1.1.1.133" evidence="3 6"/>
<dbReference type="InterPro" id="IPR029903">
    <property type="entry name" value="RmlD-like-bd"/>
</dbReference>
<dbReference type="GO" id="GO:0008831">
    <property type="term" value="F:dTDP-4-dehydrorhamnose reductase activity"/>
    <property type="evidence" value="ECO:0007669"/>
    <property type="project" value="UniProtKB-EC"/>
</dbReference>
<dbReference type="Pfam" id="PF04321">
    <property type="entry name" value="RmlD_sub_bind"/>
    <property type="match status" value="1"/>
</dbReference>
<comment type="function">
    <text evidence="6">Catalyzes the reduction of dTDP-6-deoxy-L-lyxo-4-hexulose to yield dTDP-L-rhamnose.</text>
</comment>
<evidence type="ECO:0000259" key="7">
    <source>
        <dbReference type="Pfam" id="PF04321"/>
    </source>
</evidence>
<dbReference type="AlphaFoldDB" id="A0A4Q2R791"/>
<evidence type="ECO:0000256" key="4">
    <source>
        <dbReference type="ARBA" id="ARBA00017099"/>
    </source>
</evidence>
<evidence type="ECO:0000256" key="6">
    <source>
        <dbReference type="RuleBase" id="RU364082"/>
    </source>
</evidence>
<evidence type="ECO:0000313" key="9">
    <source>
        <dbReference type="Proteomes" id="UP000289411"/>
    </source>
</evidence>
<dbReference type="UniPathway" id="UPA00124"/>
<reference evidence="8 9" key="2">
    <citation type="submission" date="2019-02" db="EMBL/GenBank/DDBJ databases">
        <title>'Lichenibacterium ramalinii' gen. nov. sp. nov., 'Lichenibacterium minor' gen. nov. sp. nov.</title>
        <authorList>
            <person name="Pankratov T."/>
        </authorList>
    </citation>
    <scope>NUCLEOTIDE SEQUENCE [LARGE SCALE GENOMIC DNA]</scope>
    <source>
        <strain evidence="8 9">RmlP001</strain>
    </source>
</reference>
<name>A0A4Q2R791_9HYPH</name>
<feature type="domain" description="RmlD-like substrate binding" evidence="7">
    <location>
        <begin position="1"/>
        <end position="291"/>
    </location>
</feature>
<gene>
    <name evidence="8" type="primary">rfbD</name>
    <name evidence="8" type="ORF">D3272_20415</name>
</gene>
<comment type="pathway">
    <text evidence="1 6">Carbohydrate biosynthesis; dTDP-L-rhamnose biosynthesis.</text>
</comment>
<dbReference type="CDD" id="cd05254">
    <property type="entry name" value="dTDP_HR_like_SDR_e"/>
    <property type="match status" value="1"/>
</dbReference>
<dbReference type="SUPFAM" id="SSF51735">
    <property type="entry name" value="NAD(P)-binding Rossmann-fold domains"/>
    <property type="match status" value="1"/>
</dbReference>
<comment type="caution">
    <text evidence="8">The sequence shown here is derived from an EMBL/GenBank/DDBJ whole genome shotgun (WGS) entry which is preliminary data.</text>
</comment>
<dbReference type="PANTHER" id="PTHR10491:SF4">
    <property type="entry name" value="METHIONINE ADENOSYLTRANSFERASE 2 SUBUNIT BETA"/>
    <property type="match status" value="1"/>
</dbReference>
<reference evidence="8 9" key="1">
    <citation type="submission" date="2018-09" db="EMBL/GenBank/DDBJ databases">
        <authorList>
            <person name="Grouzdev D.S."/>
            <person name="Krutkina M.S."/>
        </authorList>
    </citation>
    <scope>NUCLEOTIDE SEQUENCE [LARGE SCALE GENOMIC DNA]</scope>
    <source>
        <strain evidence="8 9">RmlP001</strain>
    </source>
</reference>
<accession>A0A4Q2R791</accession>
<dbReference type="RefSeq" id="WP_129221063.1">
    <property type="nucleotide sequence ID" value="NZ_QYBC01000019.1"/>
</dbReference>
<evidence type="ECO:0000256" key="3">
    <source>
        <dbReference type="ARBA" id="ARBA00012929"/>
    </source>
</evidence>
<proteinExistence type="inferred from homology"/>
<evidence type="ECO:0000256" key="1">
    <source>
        <dbReference type="ARBA" id="ARBA00004781"/>
    </source>
</evidence>
<comment type="catalytic activity">
    <reaction evidence="5 6">
        <text>dTDP-beta-L-rhamnose + NADP(+) = dTDP-4-dehydro-beta-L-rhamnose + NADPH + H(+)</text>
        <dbReference type="Rhea" id="RHEA:21796"/>
        <dbReference type="ChEBI" id="CHEBI:15378"/>
        <dbReference type="ChEBI" id="CHEBI:57510"/>
        <dbReference type="ChEBI" id="CHEBI:57783"/>
        <dbReference type="ChEBI" id="CHEBI:58349"/>
        <dbReference type="ChEBI" id="CHEBI:62830"/>
        <dbReference type="EC" id="1.1.1.133"/>
    </reaction>
</comment>
<comment type="similarity">
    <text evidence="2 6">Belongs to the dTDP-4-dehydrorhamnose reductase family.</text>
</comment>
<sequence>MRIAVTGQNGQVARALDEIAGRHGHEVVLLGRPALDLADPSTIAPALRDARVGAVINAAAYTAVDKAESEPDLAEAVNGAGAGAVAVAAADLGLPVLQVSTDYVFDGTKPSPYVEEDAVGPLGAYGRSKLAGERAVAAANPRHAILRTAWVYAPYGANFVRTMLRIAGSKSEVNVVADQRGCPTSALDIATTLLGVAARLAEAPDDASLTGVFHMAARGEAVWADVAEAVFAASRAKGGPSATVHRITTAEFPTQAARPANSRLDCAKLERVYGLALPDWHGPLERTVSRLLNDAKSPG</sequence>
<dbReference type="Gene3D" id="3.90.25.10">
    <property type="entry name" value="UDP-galactose 4-epimerase, domain 1"/>
    <property type="match status" value="1"/>
</dbReference>
<dbReference type="Gene3D" id="3.40.50.720">
    <property type="entry name" value="NAD(P)-binding Rossmann-like Domain"/>
    <property type="match status" value="1"/>
</dbReference>
<dbReference type="GO" id="GO:0019305">
    <property type="term" value="P:dTDP-rhamnose biosynthetic process"/>
    <property type="evidence" value="ECO:0007669"/>
    <property type="project" value="UniProtKB-UniPathway"/>
</dbReference>
<keyword evidence="9" id="KW-1185">Reference proteome</keyword>
<evidence type="ECO:0000256" key="5">
    <source>
        <dbReference type="ARBA" id="ARBA00048200"/>
    </source>
</evidence>
<dbReference type="NCBIfam" id="TIGR01214">
    <property type="entry name" value="rmlD"/>
    <property type="match status" value="1"/>
</dbReference>
<evidence type="ECO:0000256" key="2">
    <source>
        <dbReference type="ARBA" id="ARBA00010944"/>
    </source>
</evidence>